<dbReference type="PROSITE" id="PS50893">
    <property type="entry name" value="ABC_TRANSPORTER_2"/>
    <property type="match status" value="1"/>
</dbReference>
<dbReference type="PANTHER" id="PTHR43553">
    <property type="entry name" value="HEAVY METAL TRANSPORTER"/>
    <property type="match status" value="1"/>
</dbReference>
<accession>A0A9D1DXD6</accession>
<comment type="caution">
    <text evidence="10">The sequence shown here is derived from an EMBL/GenBank/DDBJ whole genome shotgun (WGS) entry which is preliminary data.</text>
</comment>
<reference evidence="10" key="2">
    <citation type="journal article" date="2021" name="PeerJ">
        <title>Extensive microbial diversity within the chicken gut microbiome revealed by metagenomics and culture.</title>
        <authorList>
            <person name="Gilroy R."/>
            <person name="Ravi A."/>
            <person name="Getino M."/>
            <person name="Pursley I."/>
            <person name="Horton D.L."/>
            <person name="Alikhan N.F."/>
            <person name="Baker D."/>
            <person name="Gharbi K."/>
            <person name="Hall N."/>
            <person name="Watson M."/>
            <person name="Adriaenssens E.M."/>
            <person name="Foster-Nyarko E."/>
            <person name="Jarju S."/>
            <person name="Secka A."/>
            <person name="Antonio M."/>
            <person name="Oren A."/>
            <person name="Chaudhuri R.R."/>
            <person name="La Ragione R."/>
            <person name="Hildebrand F."/>
            <person name="Pallen M.J."/>
        </authorList>
    </citation>
    <scope>NUCLEOTIDE SEQUENCE</scope>
    <source>
        <strain evidence="10">CHK189-12415</strain>
    </source>
</reference>
<dbReference type="FunFam" id="3.40.50.300:FF:000224">
    <property type="entry name" value="Energy-coupling factor transporter ATP-binding protein EcfA"/>
    <property type="match status" value="1"/>
</dbReference>
<reference evidence="10" key="1">
    <citation type="submission" date="2020-10" db="EMBL/GenBank/DDBJ databases">
        <authorList>
            <person name="Gilroy R."/>
        </authorList>
    </citation>
    <scope>NUCLEOTIDE SEQUENCE</scope>
    <source>
        <strain evidence="10">CHK189-12415</strain>
    </source>
</reference>
<keyword evidence="5 8" id="KW-0067">ATP-binding</keyword>
<evidence type="ECO:0000256" key="7">
    <source>
        <dbReference type="ARBA" id="ARBA00023136"/>
    </source>
</evidence>
<name>A0A9D1DXD6_9FIRM</name>
<organism evidence="10 11">
    <name type="scientific">Candidatus Faecivivens stercoravium</name>
    <dbReference type="NCBI Taxonomy" id="2840803"/>
    <lineage>
        <taxon>Bacteria</taxon>
        <taxon>Bacillati</taxon>
        <taxon>Bacillota</taxon>
        <taxon>Clostridia</taxon>
        <taxon>Eubacteriales</taxon>
        <taxon>Oscillospiraceae</taxon>
        <taxon>Oscillospiraceae incertae sedis</taxon>
        <taxon>Candidatus Faecivivens</taxon>
    </lineage>
</organism>
<dbReference type="EC" id="7.-.-.-" evidence="8"/>
<dbReference type="InterPro" id="IPR017871">
    <property type="entry name" value="ABC_transporter-like_CS"/>
</dbReference>
<sequence>MVISTEHLTYTYSAGTPFEKVAVRDVSLTIGGGEMVGVIGHTGSGKSTLIQHLNGLLKPTSGRVLLDGRDIWGEGSDIRQVRFHVGLVFQYPEYQLFEETVYKDIAFGPKNMGLDDKEIDKRVHEAAEFAGLPAELLDKSPFELSGGQKRRAAIAGVIAMEPEILILDEPAAGLDPRGRNKILQQIREYHAFTGNTVLLVSHSMEDVANFADKILVMNNAEIFAYDTVEKVFARSEELKKIRLSVPQVTSVFHRLAADGLPVPENVYTVPYAKKKLLRLLGKEGQGDA</sequence>
<evidence type="ECO:0000256" key="3">
    <source>
        <dbReference type="ARBA" id="ARBA00022475"/>
    </source>
</evidence>
<keyword evidence="2 8" id="KW-0813">Transport</keyword>
<comment type="similarity">
    <text evidence="8">Belongs to the ABC transporter superfamily. Energy-coupling factor EcfA family.</text>
</comment>
<evidence type="ECO:0000313" key="11">
    <source>
        <dbReference type="Proteomes" id="UP000824241"/>
    </source>
</evidence>
<dbReference type="InterPro" id="IPR050095">
    <property type="entry name" value="ECF_ABC_transporter_ATP-bd"/>
</dbReference>
<evidence type="ECO:0000256" key="2">
    <source>
        <dbReference type="ARBA" id="ARBA00022448"/>
    </source>
</evidence>
<evidence type="ECO:0000313" key="10">
    <source>
        <dbReference type="EMBL" id="HIR60752.1"/>
    </source>
</evidence>
<evidence type="ECO:0000256" key="5">
    <source>
        <dbReference type="ARBA" id="ARBA00022840"/>
    </source>
</evidence>
<evidence type="ECO:0000256" key="4">
    <source>
        <dbReference type="ARBA" id="ARBA00022741"/>
    </source>
</evidence>
<dbReference type="GO" id="GO:0005524">
    <property type="term" value="F:ATP binding"/>
    <property type="evidence" value="ECO:0007669"/>
    <property type="project" value="UniProtKB-UniRule"/>
</dbReference>
<dbReference type="Pfam" id="PF00005">
    <property type="entry name" value="ABC_tran"/>
    <property type="match status" value="1"/>
</dbReference>
<proteinExistence type="inferred from homology"/>
<evidence type="ECO:0000259" key="9">
    <source>
        <dbReference type="PROSITE" id="PS50893"/>
    </source>
</evidence>
<dbReference type="SMART" id="SM00382">
    <property type="entry name" value="AAA"/>
    <property type="match status" value="1"/>
</dbReference>
<dbReference type="Gene3D" id="3.40.50.300">
    <property type="entry name" value="P-loop containing nucleotide triphosphate hydrolases"/>
    <property type="match status" value="1"/>
</dbReference>
<dbReference type="GO" id="GO:0043190">
    <property type="term" value="C:ATP-binding cassette (ABC) transporter complex"/>
    <property type="evidence" value="ECO:0007669"/>
    <property type="project" value="TreeGrafter"/>
</dbReference>
<dbReference type="InterPro" id="IPR003593">
    <property type="entry name" value="AAA+_ATPase"/>
</dbReference>
<dbReference type="GO" id="GO:0042626">
    <property type="term" value="F:ATPase-coupled transmembrane transporter activity"/>
    <property type="evidence" value="ECO:0007669"/>
    <property type="project" value="TreeGrafter"/>
</dbReference>
<gene>
    <name evidence="10" type="ORF">IAB37_04165</name>
</gene>
<dbReference type="SUPFAM" id="SSF52540">
    <property type="entry name" value="P-loop containing nucleoside triphosphate hydrolases"/>
    <property type="match status" value="1"/>
</dbReference>
<evidence type="ECO:0000256" key="1">
    <source>
        <dbReference type="ARBA" id="ARBA00004202"/>
    </source>
</evidence>
<comment type="function">
    <text evidence="8">ATP-binding (A) component of a common energy-coupling factor (ECF) ABC-transporter complex.</text>
</comment>
<dbReference type="PROSITE" id="PS00211">
    <property type="entry name" value="ABC_TRANSPORTER_1"/>
    <property type="match status" value="1"/>
</dbReference>
<dbReference type="InterPro" id="IPR027417">
    <property type="entry name" value="P-loop_NTPase"/>
</dbReference>
<dbReference type="AlphaFoldDB" id="A0A9D1DXD6"/>
<dbReference type="PANTHER" id="PTHR43553:SF27">
    <property type="entry name" value="ENERGY-COUPLING FACTOR TRANSPORTER ATP-BINDING PROTEIN ECFA2"/>
    <property type="match status" value="1"/>
</dbReference>
<evidence type="ECO:0000256" key="6">
    <source>
        <dbReference type="ARBA" id="ARBA00022967"/>
    </source>
</evidence>
<dbReference type="InterPro" id="IPR003439">
    <property type="entry name" value="ABC_transporter-like_ATP-bd"/>
</dbReference>
<dbReference type="InterPro" id="IPR015856">
    <property type="entry name" value="ABC_transpr_CbiO/EcfA_su"/>
</dbReference>
<comment type="subunit">
    <text evidence="8">Forms a stable energy-coupling factor (ECF) transporter complex composed of 2 membrane-embedded substrate-binding proteins (S component), 2 ATP-binding proteins (A component) and 2 transmembrane proteins (T component).</text>
</comment>
<dbReference type="Proteomes" id="UP000824241">
    <property type="component" value="Unassembled WGS sequence"/>
</dbReference>
<dbReference type="NCBIfam" id="TIGR04521">
    <property type="entry name" value="ECF_ATPase_2"/>
    <property type="match status" value="1"/>
</dbReference>
<dbReference type="GO" id="GO:0016887">
    <property type="term" value="F:ATP hydrolysis activity"/>
    <property type="evidence" value="ECO:0007669"/>
    <property type="project" value="InterPro"/>
</dbReference>
<dbReference type="CDD" id="cd03225">
    <property type="entry name" value="ABC_cobalt_CbiO_domain1"/>
    <property type="match status" value="1"/>
</dbReference>
<keyword evidence="7 8" id="KW-0472">Membrane</keyword>
<dbReference type="InterPro" id="IPR030946">
    <property type="entry name" value="EcfA2"/>
</dbReference>
<feature type="domain" description="ABC transporter" evidence="9">
    <location>
        <begin position="3"/>
        <end position="244"/>
    </location>
</feature>
<dbReference type="NCBIfam" id="NF010158">
    <property type="entry name" value="PRK13637.1"/>
    <property type="match status" value="1"/>
</dbReference>
<keyword evidence="3 8" id="KW-1003">Cell membrane</keyword>
<keyword evidence="6" id="KW-1278">Translocase</keyword>
<comment type="subcellular location">
    <subcellularLocation>
        <location evidence="1 8">Cell membrane</location>
        <topology evidence="1 8">Peripheral membrane protein</topology>
    </subcellularLocation>
</comment>
<keyword evidence="4 8" id="KW-0547">Nucleotide-binding</keyword>
<protein>
    <recommendedName>
        <fullName evidence="8">Energy-coupling factor transporter ATP-binding protein EcfA2</fullName>
        <ecNumber evidence="8">7.-.-.-</ecNumber>
    </recommendedName>
</protein>
<dbReference type="EMBL" id="DVHA01000134">
    <property type="protein sequence ID" value="HIR60752.1"/>
    <property type="molecule type" value="Genomic_DNA"/>
</dbReference>
<evidence type="ECO:0000256" key="8">
    <source>
        <dbReference type="RuleBase" id="RU365104"/>
    </source>
</evidence>